<keyword evidence="7" id="KW-1185">Reference proteome</keyword>
<comment type="caution">
    <text evidence="6">The sequence shown here is derived from an EMBL/GenBank/DDBJ whole genome shotgun (WGS) entry which is preliminary data.</text>
</comment>
<evidence type="ECO:0000256" key="2">
    <source>
        <dbReference type="ARBA" id="ARBA00022801"/>
    </source>
</evidence>
<dbReference type="EMBL" id="PZQS01000006">
    <property type="protein sequence ID" value="PVD28391.1"/>
    <property type="molecule type" value="Genomic_DNA"/>
</dbReference>
<reference evidence="6 7" key="1">
    <citation type="submission" date="2018-04" db="EMBL/GenBank/DDBJ databases">
        <title>The genome of golden apple snail Pomacea canaliculata provides insight into stress tolerance and invasive adaptation.</title>
        <authorList>
            <person name="Liu C."/>
            <person name="Liu B."/>
            <person name="Ren Y."/>
            <person name="Zhang Y."/>
            <person name="Wang H."/>
            <person name="Li S."/>
            <person name="Jiang F."/>
            <person name="Yin L."/>
            <person name="Zhang G."/>
            <person name="Qian W."/>
            <person name="Fan W."/>
        </authorList>
    </citation>
    <scope>NUCLEOTIDE SEQUENCE [LARGE SCALE GENOMIC DNA]</scope>
    <source>
        <strain evidence="6">SZHN2017</strain>
        <tissue evidence="6">Muscle</tissue>
    </source>
</reference>
<dbReference type="PANTHER" id="PTHR42721:SF42">
    <property type="entry name" value="FIBRONECTIN TYPE III-LIKE DOMAIN-CONTAINING PROTEIN"/>
    <property type="match status" value="1"/>
</dbReference>
<dbReference type="Gene3D" id="2.60.40.10">
    <property type="entry name" value="Immunoglobulins"/>
    <property type="match status" value="1"/>
</dbReference>
<dbReference type="SUPFAM" id="SSF51445">
    <property type="entry name" value="(Trans)glycosidases"/>
    <property type="match status" value="1"/>
</dbReference>
<dbReference type="InterPro" id="IPR013783">
    <property type="entry name" value="Ig-like_fold"/>
</dbReference>
<protein>
    <recommendedName>
        <fullName evidence="5">Fibronectin type III-like domain-containing protein</fullName>
    </recommendedName>
</protein>
<dbReference type="AlphaFoldDB" id="A0A2T7P4Q1"/>
<accession>A0A2T7P4Q1</accession>
<dbReference type="InterPro" id="IPR026891">
    <property type="entry name" value="Fn3-like"/>
</dbReference>
<dbReference type="InterPro" id="IPR002772">
    <property type="entry name" value="Glyco_hydro_3_C"/>
</dbReference>
<dbReference type="Pfam" id="PF14310">
    <property type="entry name" value="Fn3-like"/>
    <property type="match status" value="1"/>
</dbReference>
<sequence length="695" mass="77067">MHLHWLVFLWCVVYISYVAQARSRLFHSSGQASFVRNFRIEKDEELFPFRNTSLPWAERVQDLVNRLTLEEIQEQMGRGGAGIFGGPAPAIPRLGIGPYQWDTECLRGDAEAPGVGATAFPQSIGLAAAFRHVVYINLQETYGEDPFLSGVYATNYVQGLQGNDSRYIRASAGCKHFNAHGGPESIPVSRMSFNAVVSERDWRMTFLPAFRMCVEAGTFSLMCSYNSINGVPACANEKLLTDILRKEWNFTGYVVSDESAIENIIADHHYFNNSVDTVAACVNAGCNLELSPNLPVPVYFSLLEAIKQGKVSEQTVRERVSPLFYTRMRLGEFDPSSMNPYSTLSSADVETPAHKQLALQAAMKSFVLLKNDGLLPLSGPFKTIGVVGPFANDYIEILGSYTPWPPVDDIVTALKGLQSLADTVQFAEGCPISPSIEGEDRDRADLELPGMQKQLLLDVMENAPTTPLVLLLFNAGPVNVSFADADDRVTAIMECFFPGQVTGDAIRHTLLNDIPEAVPSGRLPYTWPMFLSQLPPMVNYSMAGRTYRYFHGDPLYPFGYGLSYSAFLYSNLELPDTIQAGSDLEGEVSIINLGPFDADEVIQVYISWLDTSLPAPVRQLVWFDRVSIPSTVNKTIKFTVSARSMALWFDDAWMIRPGNMTLYVGGQQPDQKRHLFSNILSQVFVIKGTKNLGSY</sequence>
<gene>
    <name evidence="6" type="ORF">C0Q70_10978</name>
</gene>
<dbReference type="Pfam" id="PF00933">
    <property type="entry name" value="Glyco_hydro_3"/>
    <property type="match status" value="1"/>
</dbReference>
<feature type="signal peptide" evidence="4">
    <location>
        <begin position="1"/>
        <end position="21"/>
    </location>
</feature>
<evidence type="ECO:0000256" key="1">
    <source>
        <dbReference type="ARBA" id="ARBA00022729"/>
    </source>
</evidence>
<dbReference type="PANTHER" id="PTHR42721">
    <property type="entry name" value="SUGAR HYDROLASE-RELATED"/>
    <property type="match status" value="1"/>
</dbReference>
<evidence type="ECO:0000259" key="5">
    <source>
        <dbReference type="SMART" id="SM01217"/>
    </source>
</evidence>
<dbReference type="Pfam" id="PF01915">
    <property type="entry name" value="Glyco_hydro_3_C"/>
    <property type="match status" value="1"/>
</dbReference>
<dbReference type="Gene3D" id="3.20.20.300">
    <property type="entry name" value="Glycoside hydrolase, family 3, N-terminal domain"/>
    <property type="match status" value="2"/>
</dbReference>
<dbReference type="OrthoDB" id="47059at2759"/>
<evidence type="ECO:0000256" key="4">
    <source>
        <dbReference type="SAM" id="SignalP"/>
    </source>
</evidence>
<feature type="domain" description="Fibronectin type III-like" evidence="5">
    <location>
        <begin position="600"/>
        <end position="668"/>
    </location>
</feature>
<dbReference type="GO" id="GO:0031222">
    <property type="term" value="P:arabinan catabolic process"/>
    <property type="evidence" value="ECO:0007669"/>
    <property type="project" value="TreeGrafter"/>
</dbReference>
<keyword evidence="1 4" id="KW-0732">Signal</keyword>
<evidence type="ECO:0000313" key="7">
    <source>
        <dbReference type="Proteomes" id="UP000245119"/>
    </source>
</evidence>
<dbReference type="SUPFAM" id="SSF52279">
    <property type="entry name" value="Beta-D-glucan exohydrolase, C-terminal domain"/>
    <property type="match status" value="1"/>
</dbReference>
<keyword evidence="3" id="KW-0326">Glycosidase</keyword>
<evidence type="ECO:0000313" key="6">
    <source>
        <dbReference type="EMBL" id="PVD28391.1"/>
    </source>
</evidence>
<feature type="chain" id="PRO_5015501818" description="Fibronectin type III-like domain-containing protein" evidence="4">
    <location>
        <begin position="22"/>
        <end position="695"/>
    </location>
</feature>
<dbReference type="SMART" id="SM01217">
    <property type="entry name" value="Fn3_like"/>
    <property type="match status" value="1"/>
</dbReference>
<dbReference type="InterPro" id="IPR036962">
    <property type="entry name" value="Glyco_hydro_3_N_sf"/>
</dbReference>
<evidence type="ECO:0000256" key="3">
    <source>
        <dbReference type="ARBA" id="ARBA00023295"/>
    </source>
</evidence>
<dbReference type="GO" id="GO:0009044">
    <property type="term" value="F:xylan 1,4-beta-xylosidase activity"/>
    <property type="evidence" value="ECO:0007669"/>
    <property type="project" value="InterPro"/>
</dbReference>
<dbReference type="InterPro" id="IPR001764">
    <property type="entry name" value="Glyco_hydro_3_N"/>
</dbReference>
<dbReference type="InterPro" id="IPR044993">
    <property type="entry name" value="BXL"/>
</dbReference>
<proteinExistence type="predicted"/>
<dbReference type="GO" id="GO:0046556">
    <property type="term" value="F:alpha-L-arabinofuranosidase activity"/>
    <property type="evidence" value="ECO:0007669"/>
    <property type="project" value="TreeGrafter"/>
</dbReference>
<name>A0A2T7P4Q1_POMCA</name>
<organism evidence="6 7">
    <name type="scientific">Pomacea canaliculata</name>
    <name type="common">Golden apple snail</name>
    <dbReference type="NCBI Taxonomy" id="400727"/>
    <lineage>
        <taxon>Eukaryota</taxon>
        <taxon>Metazoa</taxon>
        <taxon>Spiralia</taxon>
        <taxon>Lophotrochozoa</taxon>
        <taxon>Mollusca</taxon>
        <taxon>Gastropoda</taxon>
        <taxon>Caenogastropoda</taxon>
        <taxon>Architaenioglossa</taxon>
        <taxon>Ampullarioidea</taxon>
        <taxon>Ampullariidae</taxon>
        <taxon>Pomacea</taxon>
    </lineage>
</organism>
<dbReference type="Proteomes" id="UP000245119">
    <property type="component" value="Linkage Group LG6"/>
</dbReference>
<dbReference type="InterPro" id="IPR017853">
    <property type="entry name" value="GH"/>
</dbReference>
<dbReference type="GO" id="GO:0045493">
    <property type="term" value="P:xylan catabolic process"/>
    <property type="evidence" value="ECO:0007669"/>
    <property type="project" value="InterPro"/>
</dbReference>
<keyword evidence="2" id="KW-0378">Hydrolase</keyword>
<dbReference type="Gene3D" id="3.40.50.1700">
    <property type="entry name" value="Glycoside hydrolase family 3 C-terminal domain"/>
    <property type="match status" value="2"/>
</dbReference>
<dbReference type="InterPro" id="IPR036881">
    <property type="entry name" value="Glyco_hydro_3_C_sf"/>
</dbReference>